<accession>A0A0M4MGQ6</accession>
<gene>
    <name evidence="1" type="ORF">AMC99_01299</name>
</gene>
<organism evidence="1 2">
    <name type="scientific">Altererythrobacter epoxidivorans</name>
    <dbReference type="NCBI Taxonomy" id="361183"/>
    <lineage>
        <taxon>Bacteria</taxon>
        <taxon>Pseudomonadati</taxon>
        <taxon>Pseudomonadota</taxon>
        <taxon>Alphaproteobacteria</taxon>
        <taxon>Sphingomonadales</taxon>
        <taxon>Erythrobacteraceae</taxon>
        <taxon>Altererythrobacter</taxon>
    </lineage>
</organism>
<sequence length="52" mass="6152">MERPVDRITHRYSSLPWQREETRGRSDLPVQIPRNRRPSSLKRVNIALVLNG</sequence>
<dbReference type="Proteomes" id="UP000057938">
    <property type="component" value="Chromosome"/>
</dbReference>
<dbReference type="KEGG" id="aep:AMC99_01299"/>
<evidence type="ECO:0000313" key="2">
    <source>
        <dbReference type="Proteomes" id="UP000057938"/>
    </source>
</evidence>
<name>A0A0M4MGQ6_9SPHN</name>
<dbReference type="AlphaFoldDB" id="A0A0M4MGQ6"/>
<evidence type="ECO:0000313" key="1">
    <source>
        <dbReference type="EMBL" id="ALE16593.1"/>
    </source>
</evidence>
<dbReference type="EMBL" id="CP012669">
    <property type="protein sequence ID" value="ALE16593.1"/>
    <property type="molecule type" value="Genomic_DNA"/>
</dbReference>
<dbReference type="STRING" id="361183.AMC99_01299"/>
<protein>
    <submittedName>
        <fullName evidence="1">Polysaccharide export protein</fullName>
    </submittedName>
</protein>
<reference evidence="1 2" key="1">
    <citation type="submission" date="2015-09" db="EMBL/GenBank/DDBJ databases">
        <title>Complete genome sequence of a benzo[a]pyrene-degrading bacterium Altererythrobacter epoxidivorans CGMCC 1.7731T.</title>
        <authorList>
            <person name="Li Z."/>
            <person name="Cheng H."/>
            <person name="Huo Y."/>
            <person name="Xu X."/>
        </authorList>
    </citation>
    <scope>NUCLEOTIDE SEQUENCE [LARGE SCALE GENOMIC DNA]</scope>
    <source>
        <strain evidence="1 2">CGMCC 1.7731</strain>
    </source>
</reference>
<keyword evidence="2" id="KW-1185">Reference proteome</keyword>
<proteinExistence type="predicted"/>